<sequence length="329" mass="37028">MPPVEKAEPLCYALLHGQEDASATIYVSFFRGDLGCDYVGPEGPIGTYCFDTASHEWSKAGDWTLPFCTRAHHAPELGEDLLFGIEEGEPSRFCAMDVSGIKTNTAPVLRHAWREHADPPPEWSLASDSVAYLGAGRFCIHRSFNIMGEYGYDDWEIMDTVVLLTGVEVVRAPGSSRLRMVKHKSKFLDCAIRESFPDITMEEARKHSPTSFVMQFGRMAPLAVVEKDDELYIHRLQETTRPCAAEYKKAHIAKAVKAREERNDLMLKARKMLGGLEQLQVTSTPKERVQALEHQKVDLLNELDKAAYVLSWSVRNARSRKNGGRIRIS</sequence>
<keyword evidence="2" id="KW-1185">Reference proteome</keyword>
<comment type="caution">
    <text evidence="1">The sequence shown here is derived from an EMBL/GenBank/DDBJ whole genome shotgun (WGS) entry which is preliminary data.</text>
</comment>
<evidence type="ECO:0000313" key="2">
    <source>
        <dbReference type="Proteomes" id="UP001231189"/>
    </source>
</evidence>
<dbReference type="PANTHER" id="PTHR33085">
    <property type="entry name" value="OS12G0113100 PROTEIN-RELATED"/>
    <property type="match status" value="1"/>
</dbReference>
<gene>
    <name evidence="1" type="ORF">QYE76_019529</name>
</gene>
<dbReference type="InterPro" id="IPR012871">
    <property type="entry name" value="DUF1668_ORYSA"/>
</dbReference>
<accession>A0AAD8VN80</accession>
<proteinExistence type="predicted"/>
<dbReference type="Pfam" id="PF07893">
    <property type="entry name" value="DUF1668"/>
    <property type="match status" value="1"/>
</dbReference>
<dbReference type="AlphaFoldDB" id="A0AAD8VN80"/>
<dbReference type="EMBL" id="JAUUTY010000006">
    <property type="protein sequence ID" value="KAK1614012.1"/>
    <property type="molecule type" value="Genomic_DNA"/>
</dbReference>
<dbReference type="PANTHER" id="PTHR33085:SF145">
    <property type="entry name" value="OS05G0302200 PROTEIN"/>
    <property type="match status" value="1"/>
</dbReference>
<reference evidence="1" key="1">
    <citation type="submission" date="2023-07" db="EMBL/GenBank/DDBJ databases">
        <title>A chromosome-level genome assembly of Lolium multiflorum.</title>
        <authorList>
            <person name="Chen Y."/>
            <person name="Copetti D."/>
            <person name="Kolliker R."/>
            <person name="Studer B."/>
        </authorList>
    </citation>
    <scope>NUCLEOTIDE SEQUENCE</scope>
    <source>
        <strain evidence="1">02402/16</strain>
        <tissue evidence="1">Leaf</tissue>
    </source>
</reference>
<name>A0AAD8VN80_LOLMU</name>
<dbReference type="Proteomes" id="UP001231189">
    <property type="component" value="Unassembled WGS sequence"/>
</dbReference>
<evidence type="ECO:0000313" key="1">
    <source>
        <dbReference type="EMBL" id="KAK1614012.1"/>
    </source>
</evidence>
<organism evidence="1 2">
    <name type="scientific">Lolium multiflorum</name>
    <name type="common">Italian ryegrass</name>
    <name type="synonym">Lolium perenne subsp. multiflorum</name>
    <dbReference type="NCBI Taxonomy" id="4521"/>
    <lineage>
        <taxon>Eukaryota</taxon>
        <taxon>Viridiplantae</taxon>
        <taxon>Streptophyta</taxon>
        <taxon>Embryophyta</taxon>
        <taxon>Tracheophyta</taxon>
        <taxon>Spermatophyta</taxon>
        <taxon>Magnoliopsida</taxon>
        <taxon>Liliopsida</taxon>
        <taxon>Poales</taxon>
        <taxon>Poaceae</taxon>
        <taxon>BOP clade</taxon>
        <taxon>Pooideae</taxon>
        <taxon>Poodae</taxon>
        <taxon>Poeae</taxon>
        <taxon>Poeae Chloroplast Group 2 (Poeae type)</taxon>
        <taxon>Loliodinae</taxon>
        <taxon>Loliinae</taxon>
        <taxon>Lolium</taxon>
    </lineage>
</organism>
<protein>
    <submittedName>
        <fullName evidence="1">Uncharacterized protein</fullName>
    </submittedName>
</protein>